<comment type="caution">
    <text evidence="5">The sequence shown here is derived from an EMBL/GenBank/DDBJ whole genome shotgun (WGS) entry which is preliminary data.</text>
</comment>
<name>B4D3N1_9BACT</name>
<evidence type="ECO:0000313" key="6">
    <source>
        <dbReference type="Proteomes" id="UP000005824"/>
    </source>
</evidence>
<dbReference type="Pfam" id="PF02518">
    <property type="entry name" value="HATPase_c"/>
    <property type="match status" value="1"/>
</dbReference>
<dbReference type="GO" id="GO:0000160">
    <property type="term" value="P:phosphorelay signal transduction system"/>
    <property type="evidence" value="ECO:0007669"/>
    <property type="project" value="UniProtKB-KW"/>
</dbReference>
<dbReference type="InterPro" id="IPR050482">
    <property type="entry name" value="Sensor_HK_TwoCompSys"/>
</dbReference>
<evidence type="ECO:0000256" key="2">
    <source>
        <dbReference type="ARBA" id="ARBA00022777"/>
    </source>
</evidence>
<dbReference type="EMBL" id="ABVL01000010">
    <property type="protein sequence ID" value="EDY18861.1"/>
    <property type="molecule type" value="Genomic_DNA"/>
</dbReference>
<evidence type="ECO:0000256" key="1">
    <source>
        <dbReference type="ARBA" id="ARBA00022679"/>
    </source>
</evidence>
<sequence length="119" mass="13188">MLAGLEWQFDGDALTGSLSLEWKREILLIFKEALHNIRRHASAQRVTIRLADEDGELVMEISMTGVARCARRDDRHGLTSQRQRAQALGGELRVASQPGEGTVVTLRAKLDSAAQPEHT</sequence>
<dbReference type="eggNOG" id="COG3850">
    <property type="taxonomic scope" value="Bacteria"/>
</dbReference>
<evidence type="ECO:0000313" key="5">
    <source>
        <dbReference type="EMBL" id="EDY18861.1"/>
    </source>
</evidence>
<accession>B4D3N1</accession>
<keyword evidence="3" id="KW-0902">Two-component regulatory system</keyword>
<dbReference type="InParanoid" id="B4D3N1"/>
<dbReference type="InterPro" id="IPR003594">
    <property type="entry name" value="HATPase_dom"/>
</dbReference>
<gene>
    <name evidence="5" type="ORF">CfE428DRAFT_3519</name>
</gene>
<keyword evidence="1" id="KW-0808">Transferase</keyword>
<dbReference type="STRING" id="497964.CfE428DRAFT_3519"/>
<dbReference type="CDD" id="cd16917">
    <property type="entry name" value="HATPase_UhpB-NarQ-NarX-like"/>
    <property type="match status" value="1"/>
</dbReference>
<feature type="domain" description="Histidine kinase/HSP90-like ATPase" evidence="4">
    <location>
        <begin position="26"/>
        <end position="111"/>
    </location>
</feature>
<dbReference type="AlphaFoldDB" id="B4D3N1"/>
<dbReference type="Proteomes" id="UP000005824">
    <property type="component" value="Unassembled WGS sequence"/>
</dbReference>
<organism evidence="5 6">
    <name type="scientific">Chthoniobacter flavus Ellin428</name>
    <dbReference type="NCBI Taxonomy" id="497964"/>
    <lineage>
        <taxon>Bacteria</taxon>
        <taxon>Pseudomonadati</taxon>
        <taxon>Verrucomicrobiota</taxon>
        <taxon>Spartobacteria</taxon>
        <taxon>Chthoniobacterales</taxon>
        <taxon>Chthoniobacteraceae</taxon>
        <taxon>Chthoniobacter</taxon>
    </lineage>
</organism>
<dbReference type="SUPFAM" id="SSF55874">
    <property type="entry name" value="ATPase domain of HSP90 chaperone/DNA topoisomerase II/histidine kinase"/>
    <property type="match status" value="1"/>
</dbReference>
<dbReference type="Gene3D" id="3.30.565.10">
    <property type="entry name" value="Histidine kinase-like ATPase, C-terminal domain"/>
    <property type="match status" value="1"/>
</dbReference>
<evidence type="ECO:0000256" key="3">
    <source>
        <dbReference type="ARBA" id="ARBA00023012"/>
    </source>
</evidence>
<protein>
    <submittedName>
        <fullName evidence="5">Putative signal transduction histidine kinase</fullName>
    </submittedName>
</protein>
<dbReference type="PANTHER" id="PTHR24421">
    <property type="entry name" value="NITRATE/NITRITE SENSOR PROTEIN NARX-RELATED"/>
    <property type="match status" value="1"/>
</dbReference>
<reference evidence="5 6" key="1">
    <citation type="journal article" date="2011" name="J. Bacteriol.">
        <title>Genome sequence of Chthoniobacter flavus Ellin428, an aerobic heterotrophic soil bacterium.</title>
        <authorList>
            <person name="Kant R."/>
            <person name="van Passel M.W."/>
            <person name="Palva A."/>
            <person name="Lucas S."/>
            <person name="Lapidus A."/>
            <person name="Glavina Del Rio T."/>
            <person name="Dalin E."/>
            <person name="Tice H."/>
            <person name="Bruce D."/>
            <person name="Goodwin L."/>
            <person name="Pitluck S."/>
            <person name="Larimer F.W."/>
            <person name="Land M.L."/>
            <person name="Hauser L."/>
            <person name="Sangwan P."/>
            <person name="de Vos W.M."/>
            <person name="Janssen P.H."/>
            <person name="Smidt H."/>
        </authorList>
    </citation>
    <scope>NUCLEOTIDE SEQUENCE [LARGE SCALE GENOMIC DNA]</scope>
    <source>
        <strain evidence="5 6">Ellin428</strain>
    </source>
</reference>
<evidence type="ECO:0000259" key="4">
    <source>
        <dbReference type="Pfam" id="PF02518"/>
    </source>
</evidence>
<keyword evidence="2 5" id="KW-0418">Kinase</keyword>
<proteinExistence type="predicted"/>
<dbReference type="GO" id="GO:0016301">
    <property type="term" value="F:kinase activity"/>
    <property type="evidence" value="ECO:0007669"/>
    <property type="project" value="UniProtKB-KW"/>
</dbReference>
<keyword evidence="6" id="KW-1185">Reference proteome</keyword>
<dbReference type="InterPro" id="IPR036890">
    <property type="entry name" value="HATPase_C_sf"/>
</dbReference>